<keyword evidence="1" id="KW-0732">Signal</keyword>
<reference evidence="4" key="1">
    <citation type="submission" date="2016-10" db="EMBL/GenBank/DDBJ databases">
        <authorList>
            <person name="Varghese N."/>
            <person name="Submissions S."/>
        </authorList>
    </citation>
    <scope>NUCLEOTIDE SEQUENCE [LARGE SCALE GENOMIC DNA]</scope>
    <source>
        <strain evidence="4">CGMCC 1.10228</strain>
    </source>
</reference>
<dbReference type="NCBIfam" id="TIGR02811">
    <property type="entry name" value="formate_TAT"/>
    <property type="match status" value="1"/>
</dbReference>
<evidence type="ECO:0000256" key="1">
    <source>
        <dbReference type="ARBA" id="ARBA00022729"/>
    </source>
</evidence>
<protein>
    <submittedName>
        <fullName evidence="3">Formate dehydrogenase region TAT target</fullName>
    </submittedName>
</protein>
<keyword evidence="4" id="KW-1185">Reference proteome</keyword>
<evidence type="ECO:0000313" key="4">
    <source>
        <dbReference type="Proteomes" id="UP000198854"/>
    </source>
</evidence>
<dbReference type="Proteomes" id="UP000198854">
    <property type="component" value="Unassembled WGS sequence"/>
</dbReference>
<dbReference type="RefSeq" id="WP_093270700.1">
    <property type="nucleotide sequence ID" value="NZ_FNDD01000005.1"/>
</dbReference>
<dbReference type="NCBIfam" id="TIGR01409">
    <property type="entry name" value="TAT_signal_seq"/>
    <property type="match status" value="1"/>
</dbReference>
<dbReference type="STRING" id="861298.SAMN04488136_10541"/>
<sequence length="66" mass="7454">MSNQKPKQHSRREFLKQVATAAVATSVTGGAAQAAQTEPFEQPENTNKLQTKYRETQHVKDYYDSL</sequence>
<feature type="compositionally biased region" description="Low complexity" evidence="2">
    <location>
        <begin position="25"/>
        <end position="37"/>
    </location>
</feature>
<gene>
    <name evidence="3" type="ORF">SAMN04488136_10541</name>
</gene>
<dbReference type="PROSITE" id="PS51318">
    <property type="entry name" value="TAT"/>
    <property type="match status" value="1"/>
</dbReference>
<name>A0A1G7YBV8_9VIBR</name>
<evidence type="ECO:0000256" key="2">
    <source>
        <dbReference type="SAM" id="MobiDB-lite"/>
    </source>
</evidence>
<feature type="region of interest" description="Disordered" evidence="2">
    <location>
        <begin position="25"/>
        <end position="55"/>
    </location>
</feature>
<dbReference type="InterPro" id="IPR019546">
    <property type="entry name" value="TAT_signal_bac_arc"/>
</dbReference>
<accession>A0A1G7YBV8</accession>
<dbReference type="PIRSF" id="PIRSF036704">
    <property type="entry name" value="UCP036704"/>
    <property type="match status" value="1"/>
</dbReference>
<organism evidence="3 4">
    <name type="scientific">Vibrio xiamenensis</name>
    <dbReference type="NCBI Taxonomy" id="861298"/>
    <lineage>
        <taxon>Bacteria</taxon>
        <taxon>Pseudomonadati</taxon>
        <taxon>Pseudomonadota</taxon>
        <taxon>Gammaproteobacteria</taxon>
        <taxon>Vibrionales</taxon>
        <taxon>Vibrionaceae</taxon>
        <taxon>Vibrio</taxon>
    </lineage>
</organism>
<evidence type="ECO:0000313" key="3">
    <source>
        <dbReference type="EMBL" id="SDG94002.1"/>
    </source>
</evidence>
<dbReference type="AlphaFoldDB" id="A0A1G7YBV8"/>
<dbReference type="InterPro" id="IPR014177">
    <property type="entry name" value="Formate_DH_TAT-contain"/>
</dbReference>
<dbReference type="InterPro" id="IPR006311">
    <property type="entry name" value="TAT_signal"/>
</dbReference>
<proteinExistence type="predicted"/>
<dbReference type="EMBL" id="FNDD01000005">
    <property type="protein sequence ID" value="SDG94002.1"/>
    <property type="molecule type" value="Genomic_DNA"/>
</dbReference>